<keyword evidence="1" id="KW-0472">Membrane</keyword>
<reference evidence="3" key="1">
    <citation type="submission" date="2016-11" db="EMBL/GenBank/DDBJ databases">
        <authorList>
            <person name="Varghese N."/>
            <person name="Submissions S."/>
        </authorList>
    </citation>
    <scope>NUCLEOTIDE SEQUENCE [LARGE SCALE GENOMIC DNA]</scope>
    <source>
        <strain evidence="3">CGMCC 1.6496</strain>
    </source>
</reference>
<organism evidence="2 3">
    <name type="scientific">Virgibacillus chiguensis</name>
    <dbReference type="NCBI Taxonomy" id="411959"/>
    <lineage>
        <taxon>Bacteria</taxon>
        <taxon>Bacillati</taxon>
        <taxon>Bacillota</taxon>
        <taxon>Bacilli</taxon>
        <taxon>Bacillales</taxon>
        <taxon>Bacillaceae</taxon>
        <taxon>Virgibacillus</taxon>
    </lineage>
</organism>
<dbReference type="RefSeq" id="WP_073008027.1">
    <property type="nucleotide sequence ID" value="NZ_FQXD01000007.1"/>
</dbReference>
<feature type="transmembrane region" description="Helical" evidence="1">
    <location>
        <begin position="38"/>
        <end position="62"/>
    </location>
</feature>
<feature type="transmembrane region" description="Helical" evidence="1">
    <location>
        <begin position="6"/>
        <end position="26"/>
    </location>
</feature>
<keyword evidence="3" id="KW-1185">Reference proteome</keyword>
<dbReference type="Proteomes" id="UP000184079">
    <property type="component" value="Unassembled WGS sequence"/>
</dbReference>
<accession>A0A1M5T0B8</accession>
<sequence length="97" mass="11240">MLGEEFTLLAPIFYLILFFTLVNFLYLRFFQNKIKSNYHVVLNSIFFLVIATVLLFQEGIIVDEFNKSPGSMNFILSIISGVVFLLSLFFINKKTSK</sequence>
<dbReference type="AlphaFoldDB" id="A0A1M5T0B8"/>
<gene>
    <name evidence="2" type="ORF">SAMN05421807_10760</name>
</gene>
<keyword evidence="1" id="KW-0812">Transmembrane</keyword>
<dbReference type="EMBL" id="FQXD01000007">
    <property type="protein sequence ID" value="SHH43833.1"/>
    <property type="molecule type" value="Genomic_DNA"/>
</dbReference>
<evidence type="ECO:0000256" key="1">
    <source>
        <dbReference type="SAM" id="Phobius"/>
    </source>
</evidence>
<keyword evidence="1" id="KW-1133">Transmembrane helix</keyword>
<evidence type="ECO:0000313" key="3">
    <source>
        <dbReference type="Proteomes" id="UP000184079"/>
    </source>
</evidence>
<dbReference type="OrthoDB" id="2902278at2"/>
<feature type="transmembrane region" description="Helical" evidence="1">
    <location>
        <begin position="74"/>
        <end position="91"/>
    </location>
</feature>
<evidence type="ECO:0000313" key="2">
    <source>
        <dbReference type="EMBL" id="SHH43833.1"/>
    </source>
</evidence>
<proteinExistence type="predicted"/>
<name>A0A1M5T0B8_9BACI</name>
<protein>
    <submittedName>
        <fullName evidence="2">Uncharacterized protein</fullName>
    </submittedName>
</protein>